<reference evidence="6 7" key="1">
    <citation type="submission" date="2017-10" db="EMBL/GenBank/DDBJ databases">
        <title>Genomics of the genus Arcobacter.</title>
        <authorList>
            <person name="Perez-Cataluna A."/>
            <person name="Figueras M.J."/>
        </authorList>
    </citation>
    <scope>NUCLEOTIDE SEQUENCE [LARGE SCALE GENOMIC DNA]</scope>
    <source>
        <strain evidence="6 7">F26</strain>
    </source>
</reference>
<dbReference type="EMBL" id="PDJZ01000002">
    <property type="protein sequence ID" value="RXJ85439.1"/>
    <property type="molecule type" value="Genomic_DNA"/>
</dbReference>
<sequence>MHRIWDYKNAFRILKGGKISLVVSAFLTTASIVHAAPTGGNVTSGNATISQNGNVTNINQSSNKASINWQEFSIGKNETVNFNQPNSNSITLNKVIGTSNSLIQGAMNANGQVILVNPNGVVFSEGSNVNVGGLIATTKNITEQDFQNGNYVFEGDSTSSILNKGTINAKYVAMMGKEVVNEGKIVATMGRVELAGGDKFTLNLNGDSLLKLTIDEGTLNALVENKGLIKADGGVVYLTTQAVDSILDGMVNNTGVIEAQSLSANENGEIVLFAHGGTAEIGGTIDASAPNSGDGGFIETSGEVVNIKEDAKITTKSKIGKTGTWLIDPNDFTIASSGGNITGTQLSSDLGSNNIQIATATQGTSGGNGDIHVNDNVSWSSGNTLTLTAERNININSTLDATGGSGGKVVLNYGQGAVASGNSADYYISQGAKINLQDGQNFTTKLGSDGLAVDYTVVNDATSLQNIGNTLSGNFVLGSDITITPGMPMQSNWTPIGTMTPGFMGMWNENPFTGKFDGLGHKVENISVNGTGDNGNGLGMFGVTNGASIRNINLESVFISGDGNFTGGLIGKAVNTNIYNVLVRGTVGNMSFSNGAHIGGIVGYLSGSDGATPIFSTIANAGSNVYVTGNFNVGGVVGSAYMAHIDRVYAKLIIHANSQIDSGTASESGVGGIVGYMNGGVSQPSTLTDSYFIGQQVSGDNGLGIGGLIGYTHLNVAVKNSYSLTNLNPNSAINGVRGGIVGRSHTGLQILRSVYGNSMLPYATVGEGSFTGSAFSPSGNTLSSGDMLLKSSYLGINGVDTPWSISGGTSSENPPLLTWEYVGVPRASTTWYMPGSSNVELTYSLNALSGNYIYNGSEYSLSSLWSASDIFGSSYSSWVLGADYNFIYNSNSTTGFTNAGSYSNITIDILKSGFTEATSGNTVGSFTISPKTLTLSASKVYDGNANLSGSNITLGGLVGSETLTYTGATANSKNVADNATNYITAINLADGTNNGLASNYQLPTLDATNAPATITARGLIVNGAVASTKTYDGTTAATISGAMLVGQVLNDDITVNTGTFADANAGVNKTVTPILSGEDASNYVINMFLPIQGTISRKILTLNGSDDWLFAYDKDYDGLTSTEASILFGTGMASLSGLVGSETVEVTAAGEFANKNAGDNKDVTVSFTLANGINGGLASNYDLSDIIKQATIYKKYLTVTGNFTANDKVYDGTTDATFATNNLVLDGVAEGEEISLSGLGVEFTNANAGTAKTVSLTGGEISSTQTGDVSNYLFTLGENPPTTTATITKKALTLNGSDDWLFAYDKDYDGLTSTEASILFGTGMASLSGLVGSETLEVTAAGEFANKNAGDNKDVTVSFTLSNGTNGGLGSNYDLADIIKQASIYKKYLTVTGNFTANDKVYDGTTNATFATNNLVLDGVAEGEEISLSGLGVEFTNANAGTAKTVSLTGGEISSTQTGDVSNYLFTLGENPPTTTAEISKANIVYETTGGTKTYGESFTLPLPIFTGGTPTGTPTVKVYDAQNNDVTSHAIAGTLPAGTYIVKTLLTDTNYALAGSGNSDGTLVVEKANLTYTTTGGTKTYGQNFTLPNPTFIGGTPSGNATVKVYDAQNNDVTAQAIAGTLAVGTYTVKTVSLNDNNYGISSSGNVDGILTIIADNSGNNGNGGDFENPTPPIPNNEEEQEQKVNDIITNIVNNAVKPNLPVLSLNPIRTDVVNGFERRVNSTIVNNNTPNMTNENTLGTLNLGLNEIIRSVKPAVNEVVKENKLTIVGETGGESKIEVVELQDLVAQSGGGELRVALSPNSFVELVNGGVNLPDGVSQEFYVVEDKK</sequence>
<dbReference type="InterPro" id="IPR008638">
    <property type="entry name" value="FhaB/CdiA-like_TPS"/>
</dbReference>
<evidence type="ECO:0000256" key="2">
    <source>
        <dbReference type="ARBA" id="ARBA00022525"/>
    </source>
</evidence>
<feature type="domain" description="Filamentous haemagglutinin FhaB/tRNA nuclease CdiA-like TPS" evidence="5">
    <location>
        <begin position="33"/>
        <end position="145"/>
    </location>
</feature>
<dbReference type="SUPFAM" id="SSF51126">
    <property type="entry name" value="Pectin lyase-like"/>
    <property type="match status" value="1"/>
</dbReference>
<name>A0A4Q0ZG94_9BACT</name>
<evidence type="ECO:0000313" key="7">
    <source>
        <dbReference type="Proteomes" id="UP000290870"/>
    </source>
</evidence>
<dbReference type="PANTHER" id="PTHR12338">
    <property type="entry name" value="AUTOTRANSPORTER"/>
    <property type="match status" value="1"/>
</dbReference>
<dbReference type="Gene3D" id="2.160.20.10">
    <property type="entry name" value="Single-stranded right-handed beta-helix, Pectin lyase-like"/>
    <property type="match status" value="1"/>
</dbReference>
<dbReference type="Pfam" id="PF05860">
    <property type="entry name" value="TPS"/>
    <property type="match status" value="1"/>
</dbReference>
<dbReference type="InterPro" id="IPR012334">
    <property type="entry name" value="Pectin_lyas_fold"/>
</dbReference>
<evidence type="ECO:0000256" key="4">
    <source>
        <dbReference type="SAM" id="SignalP"/>
    </source>
</evidence>
<dbReference type="PANTHER" id="PTHR12338:SF8">
    <property type="entry name" value="HEME_HEMOPEXIN-BINDING PROTEIN"/>
    <property type="match status" value="1"/>
</dbReference>
<dbReference type="GO" id="GO:0005576">
    <property type="term" value="C:extracellular region"/>
    <property type="evidence" value="ECO:0007669"/>
    <property type="project" value="UniProtKB-SubCell"/>
</dbReference>
<dbReference type="InterPro" id="IPR011050">
    <property type="entry name" value="Pectin_lyase_fold/virulence"/>
</dbReference>
<feature type="chain" id="PRO_5020728124" description="Filamentous haemagglutinin FhaB/tRNA nuclease CdiA-like TPS domain-containing protein" evidence="4">
    <location>
        <begin position="36"/>
        <end position="1830"/>
    </location>
</feature>
<proteinExistence type="predicted"/>
<protein>
    <recommendedName>
        <fullName evidence="5">Filamentous haemagglutinin FhaB/tRNA nuclease CdiA-like TPS domain-containing protein</fullName>
    </recommendedName>
</protein>
<evidence type="ECO:0000256" key="3">
    <source>
        <dbReference type="ARBA" id="ARBA00022729"/>
    </source>
</evidence>
<dbReference type="Gene3D" id="2.160.20.110">
    <property type="match status" value="1"/>
</dbReference>
<dbReference type="Proteomes" id="UP000290870">
    <property type="component" value="Unassembled WGS sequence"/>
</dbReference>
<keyword evidence="3 4" id="KW-0732">Signal</keyword>
<dbReference type="InterPro" id="IPR050909">
    <property type="entry name" value="Bact_Autotransporter_VF"/>
</dbReference>
<dbReference type="InterPro" id="IPR041248">
    <property type="entry name" value="YDG"/>
</dbReference>
<comment type="caution">
    <text evidence="6">The sequence shown here is derived from an EMBL/GenBank/DDBJ whole genome shotgun (WGS) entry which is preliminary data.</text>
</comment>
<dbReference type="NCBIfam" id="TIGR01901">
    <property type="entry name" value="adhes_NPXG"/>
    <property type="match status" value="1"/>
</dbReference>
<comment type="subcellular location">
    <subcellularLocation>
        <location evidence="1">Secreted</location>
    </subcellularLocation>
</comment>
<keyword evidence="2" id="KW-0964">Secreted</keyword>
<dbReference type="Pfam" id="PF18657">
    <property type="entry name" value="YDG"/>
    <property type="match status" value="6"/>
</dbReference>
<dbReference type="RefSeq" id="WP_128985663.1">
    <property type="nucleotide sequence ID" value="NZ_PDJZ01000002.1"/>
</dbReference>
<gene>
    <name evidence="6" type="ORF">CRU90_02350</name>
</gene>
<evidence type="ECO:0000313" key="6">
    <source>
        <dbReference type="EMBL" id="RXJ85439.1"/>
    </source>
</evidence>
<organism evidence="6 7">
    <name type="scientific">Arcobacter cloacae</name>
    <dbReference type="NCBI Taxonomy" id="1054034"/>
    <lineage>
        <taxon>Bacteria</taxon>
        <taxon>Pseudomonadati</taxon>
        <taxon>Campylobacterota</taxon>
        <taxon>Epsilonproteobacteria</taxon>
        <taxon>Campylobacterales</taxon>
        <taxon>Arcobacteraceae</taxon>
        <taxon>Arcobacter</taxon>
    </lineage>
</organism>
<evidence type="ECO:0000259" key="5">
    <source>
        <dbReference type="SMART" id="SM00912"/>
    </source>
</evidence>
<dbReference type="SMART" id="SM00912">
    <property type="entry name" value="Haemagg_act"/>
    <property type="match status" value="1"/>
</dbReference>
<feature type="signal peptide" evidence="4">
    <location>
        <begin position="1"/>
        <end position="35"/>
    </location>
</feature>
<accession>A0A4Q0ZG94</accession>
<dbReference type="OrthoDB" id="468094at2"/>
<evidence type="ECO:0000256" key="1">
    <source>
        <dbReference type="ARBA" id="ARBA00004613"/>
    </source>
</evidence>